<feature type="domain" description="Sigma-54 factor interaction" evidence="6">
    <location>
        <begin position="190"/>
        <end position="419"/>
    </location>
</feature>
<dbReference type="Pfam" id="PF00158">
    <property type="entry name" value="Sigma54_activat"/>
    <property type="match status" value="1"/>
</dbReference>
<keyword evidence="4" id="KW-0238">DNA-binding</keyword>
<dbReference type="Pfam" id="PF25601">
    <property type="entry name" value="AAA_lid_14"/>
    <property type="match status" value="1"/>
</dbReference>
<dbReference type="Pfam" id="PF01590">
    <property type="entry name" value="GAF"/>
    <property type="match status" value="1"/>
</dbReference>
<dbReference type="PROSITE" id="PS00676">
    <property type="entry name" value="SIGMA54_INTERACT_2"/>
    <property type="match status" value="1"/>
</dbReference>
<dbReference type="FunFam" id="3.40.50.300:FF:000006">
    <property type="entry name" value="DNA-binding transcriptional regulator NtrC"/>
    <property type="match status" value="1"/>
</dbReference>
<comment type="caution">
    <text evidence="7">The sequence shown here is derived from an EMBL/GenBank/DDBJ whole genome shotgun (WGS) entry which is preliminary data.</text>
</comment>
<dbReference type="InterPro" id="IPR002078">
    <property type="entry name" value="Sigma_54_int"/>
</dbReference>
<dbReference type="InterPro" id="IPR003018">
    <property type="entry name" value="GAF"/>
</dbReference>
<dbReference type="Gene3D" id="1.10.8.60">
    <property type="match status" value="1"/>
</dbReference>
<dbReference type="InterPro" id="IPR002197">
    <property type="entry name" value="HTH_Fis"/>
</dbReference>
<keyword evidence="2" id="KW-0067">ATP-binding</keyword>
<dbReference type="CDD" id="cd00009">
    <property type="entry name" value="AAA"/>
    <property type="match status" value="1"/>
</dbReference>
<protein>
    <submittedName>
        <fullName evidence="7">Anaerobic nitric oxide reductase transcription regulator</fullName>
    </submittedName>
</protein>
<proteinExistence type="predicted"/>
<evidence type="ECO:0000259" key="6">
    <source>
        <dbReference type="PROSITE" id="PS50045"/>
    </source>
</evidence>
<dbReference type="Gene3D" id="3.30.450.40">
    <property type="match status" value="1"/>
</dbReference>
<evidence type="ECO:0000256" key="4">
    <source>
        <dbReference type="ARBA" id="ARBA00023125"/>
    </source>
</evidence>
<dbReference type="PROSITE" id="PS00675">
    <property type="entry name" value="SIGMA54_INTERACT_1"/>
    <property type="match status" value="1"/>
</dbReference>
<dbReference type="Gene3D" id="3.40.50.300">
    <property type="entry name" value="P-loop containing nucleotide triphosphate hydrolases"/>
    <property type="match status" value="1"/>
</dbReference>
<dbReference type="SMART" id="SM00382">
    <property type="entry name" value="AAA"/>
    <property type="match status" value="1"/>
</dbReference>
<dbReference type="SMART" id="SM00065">
    <property type="entry name" value="GAF"/>
    <property type="match status" value="1"/>
</dbReference>
<dbReference type="GO" id="GO:0005524">
    <property type="term" value="F:ATP binding"/>
    <property type="evidence" value="ECO:0007669"/>
    <property type="project" value="UniProtKB-KW"/>
</dbReference>
<keyword evidence="3" id="KW-0805">Transcription regulation</keyword>
<organism evidence="7 8">
    <name type="scientific">Plasticicumulans lactativorans</name>
    <dbReference type="NCBI Taxonomy" id="1133106"/>
    <lineage>
        <taxon>Bacteria</taxon>
        <taxon>Pseudomonadati</taxon>
        <taxon>Pseudomonadota</taxon>
        <taxon>Gammaproteobacteria</taxon>
        <taxon>Candidatus Competibacteraceae</taxon>
        <taxon>Plasticicumulans</taxon>
    </lineage>
</organism>
<sequence length="519" mass="56270">MVINTPMDDTLLADLVTDLPRAERLQRLVSRLRARFRCGAVALLQLEEEQLRPVAVDGLVGDALGRRFVVGQHPRLAAILARRGVTRFHHDSSLPDPYDGLIDEHAGEPLPVHDCMGIGLHVEGRPWGALTLDALDVGTFDAAAQAELQRLGVLIEAAIRTTRLEAEIRALRLARGDARVDGGGRDEGEIVGQSAAIGRLLHELDVVADSELPVLLLGETGVGKELFAHRLHRLSRRRAQALVHVNCAALPESLAESELFGHARGAFSGALSERPGRFEAADGGTLFLDEVGELPLAVQAKLLRTLQNGEIQRLGADRPRRVDVRVIAATNRNLREHVRDGSFRADLYHRLSVYPIPIPPLRERGNDVLLLAGRFLELNRARLGLRSLRLSGAAQAALHRYRWPGNVRELEHVISRAALKAMSRGVDRSAIVTLEADLLDLDGLEAPAPPPAAVPPTAAAPADATTTLPPLREAVDACQRDAIRQALAAHGDNWARAARALGLDASNLHKLARRLGLKG</sequence>
<dbReference type="SUPFAM" id="SSF55781">
    <property type="entry name" value="GAF domain-like"/>
    <property type="match status" value="1"/>
</dbReference>
<evidence type="ECO:0000313" key="8">
    <source>
        <dbReference type="Proteomes" id="UP000295765"/>
    </source>
</evidence>
<dbReference type="InterPro" id="IPR027417">
    <property type="entry name" value="P-loop_NTPase"/>
</dbReference>
<evidence type="ECO:0000256" key="3">
    <source>
        <dbReference type="ARBA" id="ARBA00023015"/>
    </source>
</evidence>
<dbReference type="SUPFAM" id="SSF46689">
    <property type="entry name" value="Homeodomain-like"/>
    <property type="match status" value="1"/>
</dbReference>
<dbReference type="PROSITE" id="PS50045">
    <property type="entry name" value="SIGMA54_INTERACT_4"/>
    <property type="match status" value="1"/>
</dbReference>
<dbReference type="AlphaFoldDB" id="A0A4V2SBY8"/>
<dbReference type="GO" id="GO:0006355">
    <property type="term" value="P:regulation of DNA-templated transcription"/>
    <property type="evidence" value="ECO:0007669"/>
    <property type="project" value="InterPro"/>
</dbReference>
<dbReference type="Proteomes" id="UP000295765">
    <property type="component" value="Unassembled WGS sequence"/>
</dbReference>
<evidence type="ECO:0000256" key="5">
    <source>
        <dbReference type="ARBA" id="ARBA00023163"/>
    </source>
</evidence>
<dbReference type="NCBIfam" id="NF003451">
    <property type="entry name" value="PRK05022.1"/>
    <property type="match status" value="1"/>
</dbReference>
<dbReference type="InterPro" id="IPR029016">
    <property type="entry name" value="GAF-like_dom_sf"/>
</dbReference>
<dbReference type="SUPFAM" id="SSF52540">
    <property type="entry name" value="P-loop containing nucleoside triphosphate hydrolases"/>
    <property type="match status" value="1"/>
</dbReference>
<evidence type="ECO:0000256" key="2">
    <source>
        <dbReference type="ARBA" id="ARBA00022840"/>
    </source>
</evidence>
<dbReference type="EMBL" id="SLWY01000026">
    <property type="protein sequence ID" value="TCO77350.1"/>
    <property type="molecule type" value="Genomic_DNA"/>
</dbReference>
<evidence type="ECO:0000313" key="7">
    <source>
        <dbReference type="EMBL" id="TCO77350.1"/>
    </source>
</evidence>
<dbReference type="InterPro" id="IPR025944">
    <property type="entry name" value="Sigma_54_int_dom_CS"/>
</dbReference>
<dbReference type="InterPro" id="IPR009057">
    <property type="entry name" value="Homeodomain-like_sf"/>
</dbReference>
<dbReference type="GO" id="GO:0043565">
    <property type="term" value="F:sequence-specific DNA binding"/>
    <property type="evidence" value="ECO:0007669"/>
    <property type="project" value="InterPro"/>
</dbReference>
<dbReference type="InterPro" id="IPR025662">
    <property type="entry name" value="Sigma_54_int_dom_ATP-bd_1"/>
</dbReference>
<reference evidence="7 8" key="1">
    <citation type="submission" date="2019-03" db="EMBL/GenBank/DDBJ databases">
        <title>Genomic Encyclopedia of Type Strains, Phase IV (KMG-IV): sequencing the most valuable type-strain genomes for metagenomic binning, comparative biology and taxonomic classification.</title>
        <authorList>
            <person name="Goeker M."/>
        </authorList>
    </citation>
    <scope>NUCLEOTIDE SEQUENCE [LARGE SCALE GENOMIC DNA]</scope>
    <source>
        <strain evidence="7 8">DSM 25287</strain>
    </source>
</reference>
<keyword evidence="8" id="KW-1185">Reference proteome</keyword>
<dbReference type="InterPro" id="IPR025943">
    <property type="entry name" value="Sigma_54_int_dom_ATP-bd_2"/>
</dbReference>
<dbReference type="PANTHER" id="PTHR32071:SF35">
    <property type="entry name" value="ANAEROBIC NITRIC OXIDE REDUCTASE TRANSCRIPTION REGULATOR NORR"/>
    <property type="match status" value="1"/>
</dbReference>
<gene>
    <name evidence="7" type="ORF">EV699_12636</name>
</gene>
<keyword evidence="5" id="KW-0804">Transcription</keyword>
<dbReference type="InterPro" id="IPR058031">
    <property type="entry name" value="AAA_lid_NorR"/>
</dbReference>
<dbReference type="PANTHER" id="PTHR32071">
    <property type="entry name" value="TRANSCRIPTIONAL REGULATORY PROTEIN"/>
    <property type="match status" value="1"/>
</dbReference>
<accession>A0A4V2SBY8</accession>
<dbReference type="InterPro" id="IPR003593">
    <property type="entry name" value="AAA+_ATPase"/>
</dbReference>
<dbReference type="PROSITE" id="PS00688">
    <property type="entry name" value="SIGMA54_INTERACT_3"/>
    <property type="match status" value="1"/>
</dbReference>
<dbReference type="PRINTS" id="PR01590">
    <property type="entry name" value="HTHFIS"/>
</dbReference>
<keyword evidence="1" id="KW-0547">Nucleotide-binding</keyword>
<dbReference type="Gene3D" id="1.10.10.60">
    <property type="entry name" value="Homeodomain-like"/>
    <property type="match status" value="1"/>
</dbReference>
<name>A0A4V2SBY8_9GAMM</name>
<evidence type="ECO:0000256" key="1">
    <source>
        <dbReference type="ARBA" id="ARBA00022741"/>
    </source>
</evidence>